<organism evidence="1">
    <name type="scientific">Arundo donax</name>
    <name type="common">Giant reed</name>
    <name type="synonym">Donax arundinaceus</name>
    <dbReference type="NCBI Taxonomy" id="35708"/>
    <lineage>
        <taxon>Eukaryota</taxon>
        <taxon>Viridiplantae</taxon>
        <taxon>Streptophyta</taxon>
        <taxon>Embryophyta</taxon>
        <taxon>Tracheophyta</taxon>
        <taxon>Spermatophyta</taxon>
        <taxon>Magnoliopsida</taxon>
        <taxon>Liliopsida</taxon>
        <taxon>Poales</taxon>
        <taxon>Poaceae</taxon>
        <taxon>PACMAD clade</taxon>
        <taxon>Arundinoideae</taxon>
        <taxon>Arundineae</taxon>
        <taxon>Arundo</taxon>
    </lineage>
</organism>
<dbReference type="EMBL" id="GBRH01254568">
    <property type="protein sequence ID" value="JAD43327.1"/>
    <property type="molecule type" value="Transcribed_RNA"/>
</dbReference>
<accession>A0A0A9A8F0</accession>
<name>A0A0A9A8F0_ARUDO</name>
<proteinExistence type="predicted"/>
<protein>
    <submittedName>
        <fullName evidence="1">Uncharacterized protein</fullName>
    </submittedName>
</protein>
<reference evidence="1" key="2">
    <citation type="journal article" date="2015" name="Data Brief">
        <title>Shoot transcriptome of the giant reed, Arundo donax.</title>
        <authorList>
            <person name="Barrero R.A."/>
            <person name="Guerrero F.D."/>
            <person name="Moolhuijzen P."/>
            <person name="Goolsby J.A."/>
            <person name="Tidwell J."/>
            <person name="Bellgard S.E."/>
            <person name="Bellgard M.I."/>
        </authorList>
    </citation>
    <scope>NUCLEOTIDE SEQUENCE</scope>
    <source>
        <tissue evidence="1">Shoot tissue taken approximately 20 cm above the soil surface</tissue>
    </source>
</reference>
<dbReference type="AlphaFoldDB" id="A0A0A9A8F0"/>
<evidence type="ECO:0000313" key="1">
    <source>
        <dbReference type="EMBL" id="JAD43327.1"/>
    </source>
</evidence>
<reference evidence="1" key="1">
    <citation type="submission" date="2014-09" db="EMBL/GenBank/DDBJ databases">
        <authorList>
            <person name="Magalhaes I.L.F."/>
            <person name="Oliveira U."/>
            <person name="Santos F.R."/>
            <person name="Vidigal T.H.D.A."/>
            <person name="Brescovit A.D."/>
            <person name="Santos A.J."/>
        </authorList>
    </citation>
    <scope>NUCLEOTIDE SEQUENCE</scope>
    <source>
        <tissue evidence="1">Shoot tissue taken approximately 20 cm above the soil surface</tissue>
    </source>
</reference>
<sequence length="125" mass="13059">MKDGQSMVAAGSTAGAAVSHPNLAANGEPVMWHMTARARRTKDLPATIYDHGALAAPVLCEHVKARRSKGAHCWALWISGIAAASSLGSTDLSCPPPLMLRDLDHHCPSDAAAAVPVSLRKTTNI</sequence>